<evidence type="ECO:0000313" key="1">
    <source>
        <dbReference type="EMBL" id="MFH4982245.1"/>
    </source>
</evidence>
<dbReference type="Proteomes" id="UP001608902">
    <property type="component" value="Unassembled WGS sequence"/>
</dbReference>
<gene>
    <name evidence="1" type="ORF">AB6A40_008954</name>
</gene>
<sequence length="198" mass="21791">MSKTTELELTAADAAAQAAAYAQHQQLYLAHHQAAIQKEQQMRKAAGSSPQADVGRAAIHTAENKPSDDLDPAHMAEMMQHMAQVAQMMMGEQPSQGTYEGESTTYSQPSVQVTAHSAQQQNSPPQLWGGDRIDYGANDPLWKKWGPRAAPPYCKLYRPPPPDYQPTPGWLTIAQMKEQKLVFPSQVAMPPPPIVSRF</sequence>
<dbReference type="AlphaFoldDB" id="A0ABD6F0M9"/>
<accession>A0ABD6F0M9</accession>
<protein>
    <submittedName>
        <fullName evidence="1">Uncharacterized protein</fullName>
    </submittedName>
</protein>
<comment type="caution">
    <text evidence="1">The sequence shown here is derived from an EMBL/GenBank/DDBJ whole genome shotgun (WGS) entry which is preliminary data.</text>
</comment>
<name>A0ABD6F0M9_9BILA</name>
<evidence type="ECO:0000313" key="2">
    <source>
        <dbReference type="Proteomes" id="UP001608902"/>
    </source>
</evidence>
<organism evidence="1 2">
    <name type="scientific">Gnathostoma spinigerum</name>
    <dbReference type="NCBI Taxonomy" id="75299"/>
    <lineage>
        <taxon>Eukaryota</taxon>
        <taxon>Metazoa</taxon>
        <taxon>Ecdysozoa</taxon>
        <taxon>Nematoda</taxon>
        <taxon>Chromadorea</taxon>
        <taxon>Rhabditida</taxon>
        <taxon>Spirurina</taxon>
        <taxon>Gnathostomatomorpha</taxon>
        <taxon>Gnathostomatoidea</taxon>
        <taxon>Gnathostomatidae</taxon>
        <taxon>Gnathostoma</taxon>
    </lineage>
</organism>
<reference evidence="1 2" key="1">
    <citation type="submission" date="2024-08" db="EMBL/GenBank/DDBJ databases">
        <title>Gnathostoma spinigerum genome.</title>
        <authorList>
            <person name="Gonzalez-Bertolin B."/>
            <person name="Monzon S."/>
            <person name="Zaballos A."/>
            <person name="Jimenez P."/>
            <person name="Dekumyoy P."/>
            <person name="Varona S."/>
            <person name="Cuesta I."/>
            <person name="Sumanam S."/>
            <person name="Adisakwattana P."/>
            <person name="Gasser R.B."/>
            <person name="Hernandez-Gonzalez A."/>
            <person name="Young N.D."/>
            <person name="Perteguer M.J."/>
        </authorList>
    </citation>
    <scope>NUCLEOTIDE SEQUENCE [LARGE SCALE GENOMIC DNA]</scope>
    <source>
        <strain evidence="1">AL3</strain>
        <tissue evidence="1">Liver</tissue>
    </source>
</reference>
<proteinExistence type="predicted"/>
<keyword evidence="2" id="KW-1185">Reference proteome</keyword>
<dbReference type="EMBL" id="JBGFUD010008838">
    <property type="protein sequence ID" value="MFH4982245.1"/>
    <property type="molecule type" value="Genomic_DNA"/>
</dbReference>